<dbReference type="EMBL" id="JAYKXH010000001">
    <property type="protein sequence ID" value="KAK7177237.1"/>
    <property type="molecule type" value="Genomic_DNA"/>
</dbReference>
<keyword evidence="3" id="KW-1185">Reference proteome</keyword>
<accession>A0AAN9DV96</accession>
<proteinExistence type="predicted"/>
<reference evidence="2 3" key="1">
    <citation type="submission" date="2024-02" db="EMBL/GenBank/DDBJ databases">
        <title>Chromosome-level genome assembly of the Eurasian Minnow (Phoxinus phoxinus).</title>
        <authorList>
            <person name="Oriowo T.O."/>
            <person name="Martin S."/>
            <person name="Stange M."/>
            <person name="Chrysostomakis Y."/>
            <person name="Brown T."/>
            <person name="Winkler S."/>
            <person name="Kukowka S."/>
            <person name="Myers E.W."/>
            <person name="Bohne A."/>
        </authorList>
    </citation>
    <scope>NUCLEOTIDE SEQUENCE [LARGE SCALE GENOMIC DNA]</scope>
    <source>
        <strain evidence="2">ZFMK-TIS-60720</strain>
        <tissue evidence="2">Whole Organism</tissue>
    </source>
</reference>
<dbReference type="AlphaFoldDB" id="A0AAN9DV96"/>
<organism evidence="2 3">
    <name type="scientific">Phoxinus phoxinus</name>
    <name type="common">Eurasian minnow</name>
    <dbReference type="NCBI Taxonomy" id="58324"/>
    <lineage>
        <taxon>Eukaryota</taxon>
        <taxon>Metazoa</taxon>
        <taxon>Chordata</taxon>
        <taxon>Craniata</taxon>
        <taxon>Vertebrata</taxon>
        <taxon>Euteleostomi</taxon>
        <taxon>Actinopterygii</taxon>
        <taxon>Neopterygii</taxon>
        <taxon>Teleostei</taxon>
        <taxon>Ostariophysi</taxon>
        <taxon>Cypriniformes</taxon>
        <taxon>Leuciscidae</taxon>
        <taxon>Phoxininae</taxon>
        <taxon>Phoxinus</taxon>
    </lineage>
</organism>
<dbReference type="PROSITE" id="PS51752">
    <property type="entry name" value="JACALIN_LECTIN"/>
    <property type="match status" value="1"/>
</dbReference>
<dbReference type="Proteomes" id="UP001364617">
    <property type="component" value="Unassembled WGS sequence"/>
</dbReference>
<dbReference type="InterPro" id="IPR053280">
    <property type="entry name" value="Aerolysin-like_pore-former"/>
</dbReference>
<comment type="caution">
    <text evidence="2">The sequence shown here is derived from an EMBL/GenBank/DDBJ whole genome shotgun (WGS) entry which is preliminary data.</text>
</comment>
<dbReference type="CDD" id="cd09302">
    <property type="entry name" value="Jacalin_like"/>
    <property type="match status" value="1"/>
</dbReference>
<dbReference type="Gene3D" id="2.100.10.30">
    <property type="entry name" value="Jacalin-like lectin domain"/>
    <property type="match status" value="1"/>
</dbReference>
<dbReference type="SUPFAM" id="SSF51101">
    <property type="entry name" value="Mannose-binding lectins"/>
    <property type="match status" value="1"/>
</dbReference>
<sequence>MALILSTVGGSGGAPFSFTGESSGARLAKISVWMGAWQIKAVTVWLTDGRTETFGKPAGDHYEHVLKPGERFTSLSLYDNGEGTRLGAIKFTTDLGSGEFFAKMTSRPLPRECRMDLGSGSCLGVAGRSGSDIDCMGFMFLK</sequence>
<dbReference type="Pfam" id="PF01419">
    <property type="entry name" value="Jacalin"/>
    <property type="match status" value="1"/>
</dbReference>
<dbReference type="PANTHER" id="PTHR34007:SF1">
    <property type="entry name" value="AEROLYSIN-LIKE PROTEIN-RELATED"/>
    <property type="match status" value="1"/>
</dbReference>
<feature type="domain" description="Jacalin-type lectin" evidence="1">
    <location>
        <begin position="2"/>
        <end position="142"/>
    </location>
</feature>
<name>A0AAN9DV96_9TELE</name>
<dbReference type="PANTHER" id="PTHR34007">
    <property type="entry name" value="AEROLYSIN-LIKE PROTEIN-RELATED"/>
    <property type="match status" value="1"/>
</dbReference>
<protein>
    <recommendedName>
        <fullName evidence="1">Jacalin-type lectin domain-containing protein</fullName>
    </recommendedName>
</protein>
<dbReference type="InterPro" id="IPR036404">
    <property type="entry name" value="Jacalin-like_lectin_dom_sf"/>
</dbReference>
<evidence type="ECO:0000313" key="2">
    <source>
        <dbReference type="EMBL" id="KAK7177237.1"/>
    </source>
</evidence>
<evidence type="ECO:0000313" key="3">
    <source>
        <dbReference type="Proteomes" id="UP001364617"/>
    </source>
</evidence>
<gene>
    <name evidence="2" type="ORF">R3I93_001277</name>
</gene>
<dbReference type="InterPro" id="IPR001229">
    <property type="entry name" value="Jacalin-like_lectin_dom"/>
</dbReference>
<evidence type="ECO:0000259" key="1">
    <source>
        <dbReference type="PROSITE" id="PS51752"/>
    </source>
</evidence>